<evidence type="ECO:0000313" key="6">
    <source>
        <dbReference type="Proteomes" id="UP000281128"/>
    </source>
</evidence>
<reference evidence="5 6" key="1">
    <citation type="submission" date="2018-09" db="EMBL/GenBank/DDBJ databases">
        <title>Roseovarius spongiae sp. nov., isolated from a marine sponge.</title>
        <authorList>
            <person name="Zhuang L."/>
            <person name="Luo L."/>
        </authorList>
    </citation>
    <scope>NUCLEOTIDE SEQUENCE [LARGE SCALE GENOMIC DNA]</scope>
    <source>
        <strain evidence="5 6">HN-E21</strain>
    </source>
</reference>
<protein>
    <submittedName>
        <fullName evidence="5">Flagellar motor protein MotB</fullName>
    </submittedName>
</protein>
<keyword evidence="1 3" id="KW-0472">Membrane</keyword>
<keyword evidence="3" id="KW-0812">Transmembrane</keyword>
<dbReference type="EMBL" id="RAPE01000001">
    <property type="protein sequence ID" value="RKF16884.1"/>
    <property type="molecule type" value="Genomic_DNA"/>
</dbReference>
<evidence type="ECO:0000256" key="3">
    <source>
        <dbReference type="SAM" id="Phobius"/>
    </source>
</evidence>
<keyword evidence="5" id="KW-0282">Flagellum</keyword>
<dbReference type="Gene3D" id="3.30.1330.60">
    <property type="entry name" value="OmpA-like domain"/>
    <property type="match status" value="1"/>
</dbReference>
<feature type="domain" description="OmpA-like" evidence="4">
    <location>
        <begin position="196"/>
        <end position="343"/>
    </location>
</feature>
<dbReference type="InterPro" id="IPR027417">
    <property type="entry name" value="P-loop_NTPase"/>
</dbReference>
<dbReference type="PROSITE" id="PS51123">
    <property type="entry name" value="OMPA_2"/>
    <property type="match status" value="1"/>
</dbReference>
<dbReference type="Proteomes" id="UP000281128">
    <property type="component" value="Unassembled WGS sequence"/>
</dbReference>
<dbReference type="CDD" id="cd07185">
    <property type="entry name" value="OmpA_C-like"/>
    <property type="match status" value="1"/>
</dbReference>
<dbReference type="Gene3D" id="1.20.5.340">
    <property type="match status" value="1"/>
</dbReference>
<proteinExistence type="predicted"/>
<dbReference type="Pfam" id="PF00691">
    <property type="entry name" value="OmpA"/>
    <property type="match status" value="1"/>
</dbReference>
<gene>
    <name evidence="5" type="ORF">D6850_04965</name>
</gene>
<keyword evidence="5" id="KW-0969">Cilium</keyword>
<evidence type="ECO:0000256" key="2">
    <source>
        <dbReference type="SAM" id="Coils"/>
    </source>
</evidence>
<keyword evidence="3" id="KW-1133">Transmembrane helix</keyword>
<dbReference type="GO" id="GO:0016020">
    <property type="term" value="C:membrane"/>
    <property type="evidence" value="ECO:0007669"/>
    <property type="project" value="UniProtKB-UniRule"/>
</dbReference>
<dbReference type="InterPro" id="IPR050330">
    <property type="entry name" value="Bact_OuterMem_StrucFunc"/>
</dbReference>
<accession>A0A3A8BBN0</accession>
<dbReference type="AlphaFoldDB" id="A0A3A8BBN0"/>
<keyword evidence="5" id="KW-0966">Cell projection</keyword>
<name>A0A3A8BBN0_9RHOB</name>
<feature type="transmembrane region" description="Helical" evidence="3">
    <location>
        <begin position="21"/>
        <end position="40"/>
    </location>
</feature>
<evidence type="ECO:0000256" key="1">
    <source>
        <dbReference type="PROSITE-ProRule" id="PRU00473"/>
    </source>
</evidence>
<dbReference type="InterPro" id="IPR036737">
    <property type="entry name" value="OmpA-like_sf"/>
</dbReference>
<dbReference type="SUPFAM" id="SSF103088">
    <property type="entry name" value="OmpA-like"/>
    <property type="match status" value="1"/>
</dbReference>
<dbReference type="PANTHER" id="PTHR30329:SF21">
    <property type="entry name" value="LIPOPROTEIN YIAD-RELATED"/>
    <property type="match status" value="1"/>
</dbReference>
<dbReference type="InterPro" id="IPR006665">
    <property type="entry name" value="OmpA-like"/>
</dbReference>
<comment type="caution">
    <text evidence="5">The sequence shown here is derived from an EMBL/GenBank/DDBJ whole genome shotgun (WGS) entry which is preliminary data.</text>
</comment>
<feature type="coiled-coil region" evidence="2">
    <location>
        <begin position="61"/>
        <end position="158"/>
    </location>
</feature>
<dbReference type="PANTHER" id="PTHR30329">
    <property type="entry name" value="STATOR ELEMENT OF FLAGELLAR MOTOR COMPLEX"/>
    <property type="match status" value="1"/>
</dbReference>
<organism evidence="5 6">
    <name type="scientific">Roseovarius spongiae</name>
    <dbReference type="NCBI Taxonomy" id="2320272"/>
    <lineage>
        <taxon>Bacteria</taxon>
        <taxon>Pseudomonadati</taxon>
        <taxon>Pseudomonadota</taxon>
        <taxon>Alphaproteobacteria</taxon>
        <taxon>Rhodobacterales</taxon>
        <taxon>Roseobacteraceae</taxon>
        <taxon>Roseovarius</taxon>
    </lineage>
</organism>
<dbReference type="RefSeq" id="WP_121164327.1">
    <property type="nucleotide sequence ID" value="NZ_RAPE01000001.1"/>
</dbReference>
<evidence type="ECO:0000313" key="5">
    <source>
        <dbReference type="EMBL" id="RKF16884.1"/>
    </source>
</evidence>
<keyword evidence="6" id="KW-1185">Reference proteome</keyword>
<sequence length="365" mass="41729">MRAQAKRVSHEEEEESAFVSMTDMTVGFLFIMMILLAFFASQIMDQDAVSRDAYDQVVTERDEWRSLAEDLETRVVHLESQITDLRRERDALIEERDRLTHDLASARADIEDLNREVQSLKDRIDDLLQQLQRLQVQIVEKDREIQRLEEELERLQQVDPLEAYLARVAQERRDILRRLRDAILADFPELEVELSEESDALRFQGEGLFESGRSTLTPAREAIVARLAERLDEVLPCFTLGGASEFSENCNPGFVMVEAVQIEGHTDSVGSDRFNRTLSAARANTTFFAMTGSTPGIMEHRNLKQQPVLSVAAYGPDRPVTTNETREGRATNRRIDLRFIMVTPQDTNGIEAIREALRSIEETSE</sequence>
<evidence type="ECO:0000259" key="4">
    <source>
        <dbReference type="PROSITE" id="PS51123"/>
    </source>
</evidence>
<dbReference type="OrthoDB" id="5525824at2"/>
<dbReference type="SUPFAM" id="SSF52540">
    <property type="entry name" value="P-loop containing nucleoside triphosphate hydrolases"/>
    <property type="match status" value="1"/>
</dbReference>
<keyword evidence="2" id="KW-0175">Coiled coil</keyword>